<dbReference type="EMBL" id="VEPZ02000206">
    <property type="protein sequence ID" value="KAE8730595.1"/>
    <property type="molecule type" value="Genomic_DNA"/>
</dbReference>
<reference evidence="8" key="1">
    <citation type="submission" date="2019-09" db="EMBL/GenBank/DDBJ databases">
        <title>Draft genome information of white flower Hibiscus syriacus.</title>
        <authorList>
            <person name="Kim Y.-M."/>
        </authorList>
    </citation>
    <scope>NUCLEOTIDE SEQUENCE [LARGE SCALE GENOMIC DNA]</scope>
    <source>
        <strain evidence="8">YM2019G1</strain>
    </source>
</reference>
<dbReference type="Pfam" id="PF07727">
    <property type="entry name" value="RVT_2"/>
    <property type="match status" value="2"/>
</dbReference>
<feature type="coiled-coil region" evidence="5">
    <location>
        <begin position="824"/>
        <end position="883"/>
    </location>
</feature>
<proteinExistence type="predicted"/>
<evidence type="ECO:0000259" key="7">
    <source>
        <dbReference type="PROSITE" id="PS51775"/>
    </source>
</evidence>
<dbReference type="SUPFAM" id="SSF56672">
    <property type="entry name" value="DNA/RNA polymerases"/>
    <property type="match status" value="1"/>
</dbReference>
<sequence length="1075" mass="120582">MVATQFNLTVKAIQSDWGGEYRPLNTLLAKEGIATLPLKFRSYTVTTTIYLINGLPARVLQGASPFEKLFNRQPDYNFMKVFGCRCFPHLQIFQKHKFMFRSQQCTFIGYSPQHKGYQCLAADGRVYISRHVKFDELTFPFAELQPSRDLAKKNSFALDIIMQPQRLRVSMASSHGNTSPRLTFPFAELLTMPTGSSLQSAENQHASHSQASVAPSTTLTPDEEACHESHTPEQSVAEPVVAPEQSVADPVVVSQSNTEANTHPMCTRSKAGVFKPKVFLSNLDEAIPETVFEAFQYKKWSAAVHDEFNALQQNGTWTLVQLPEGRSAVGCKWLFKIKKNDDGTVQRHKARLVAKGYSQVPGQDFQETFSPMVRFSTINIILSLAVSKKWSLRQIDVNIEFLNGGLTEDEALYGLRQAPRNWHNKLRDSLLALGFRGSKADRSLFVTNQAGTRTFILVYVDDIILTGESLNHIKYVIRELNKQFSLKDLGDMSYFLGIEVKRNANSIILSQKKFLLDLLAKEKMTRANPTASPMFVANKLSNDEDHPLIDAYEFRSIVGSLLYICHTRPDVALSVSKVAQYMQAPREYHFMAVKRIIRYLAGTVDYGLLFSTAGSNLFITAFADADWGGDVDDRRSMSGHCVFLGKCLVSWLLRKQKTVSRSTMEAEYKSLVDAAAAAEVTWVNDVLADLGEDSNSTPTIWCDNSGVVAMSANSVYHAQSKHVDLDVHFVREKVAAKHLQVQYVPASHQIADGFTKPLAKGVSSSSYISGGETRSEIKDKFGPVAEIVDSLPVEREKGSNFTEKSTFIDTNEKSGFIGGEADRIRMLEQALQEEKAKLAAMYLELEKERAAAELASDETTAMILRLQKDKASIQMEARQYKRMEYHLLERELEAYRLGDKPEECEFNYTLSKEGQQPSIQLGIGAQEECGFWQPLDCNLQHPTSDLEPAIYDVHVVDDKVDIPEENSKESKKPPDSALDHKTSRYELRRTFSGVSNEMLAIGAAIKGLRERLQIVRGEKVKLTFSSDQSKMVDTHLKLIKELVNQLREFQQLKKPVKQASLPPLPSSSKACHFST</sequence>
<feature type="domain" description="GTD-binding" evidence="7">
    <location>
        <begin position="822"/>
        <end position="914"/>
    </location>
</feature>
<evidence type="ECO:0000313" key="8">
    <source>
        <dbReference type="EMBL" id="KAE8730595.1"/>
    </source>
</evidence>
<evidence type="ECO:0000256" key="6">
    <source>
        <dbReference type="SAM" id="MobiDB-lite"/>
    </source>
</evidence>
<keyword evidence="2" id="KW-0812">Transmembrane</keyword>
<keyword evidence="9" id="KW-1185">Reference proteome</keyword>
<comment type="caution">
    <text evidence="8">The sequence shown here is derived from an EMBL/GenBank/DDBJ whole genome shotgun (WGS) entry which is preliminary data.</text>
</comment>
<dbReference type="InterPro" id="IPR013103">
    <property type="entry name" value="RVT_2"/>
</dbReference>
<feature type="compositionally biased region" description="Polar residues" evidence="6">
    <location>
        <begin position="196"/>
        <end position="220"/>
    </location>
</feature>
<keyword evidence="3" id="KW-1133">Transmembrane helix</keyword>
<evidence type="ECO:0000256" key="5">
    <source>
        <dbReference type="SAM" id="Coils"/>
    </source>
</evidence>
<evidence type="ECO:0000256" key="3">
    <source>
        <dbReference type="ARBA" id="ARBA00022989"/>
    </source>
</evidence>
<dbReference type="Pfam" id="PF25597">
    <property type="entry name" value="SH3_retrovirus"/>
    <property type="match status" value="1"/>
</dbReference>
<gene>
    <name evidence="8" type="ORF">F3Y22_tig00002919pilonHSYRG00225</name>
</gene>
<evidence type="ECO:0000256" key="4">
    <source>
        <dbReference type="ARBA" id="ARBA00023136"/>
    </source>
</evidence>
<dbReference type="PANTHER" id="PTHR11439">
    <property type="entry name" value="GAG-POL-RELATED RETROTRANSPOSON"/>
    <property type="match status" value="1"/>
</dbReference>
<dbReference type="Pfam" id="PF04576">
    <property type="entry name" value="Zein-binding"/>
    <property type="match status" value="1"/>
</dbReference>
<feature type="region of interest" description="Disordered" evidence="6">
    <location>
        <begin position="196"/>
        <end position="240"/>
    </location>
</feature>
<dbReference type="AlphaFoldDB" id="A0A6A3CMC6"/>
<dbReference type="GO" id="GO:0080115">
    <property type="term" value="F:myosin XI tail binding"/>
    <property type="evidence" value="ECO:0007669"/>
    <property type="project" value="UniProtKB-ARBA"/>
</dbReference>
<dbReference type="InterPro" id="IPR007656">
    <property type="entry name" value="GTD-bd"/>
</dbReference>
<evidence type="ECO:0000313" key="9">
    <source>
        <dbReference type="Proteomes" id="UP000436088"/>
    </source>
</evidence>
<feature type="region of interest" description="Disordered" evidence="6">
    <location>
        <begin position="963"/>
        <end position="983"/>
    </location>
</feature>
<comment type="subcellular location">
    <subcellularLocation>
        <location evidence="1">Membrane</location>
    </subcellularLocation>
</comment>
<dbReference type="Proteomes" id="UP000436088">
    <property type="component" value="Unassembled WGS sequence"/>
</dbReference>
<keyword evidence="4" id="KW-0472">Membrane</keyword>
<protein>
    <recommendedName>
        <fullName evidence="7">GTD-binding domain-containing protein</fullName>
    </recommendedName>
</protein>
<dbReference type="InterPro" id="IPR057670">
    <property type="entry name" value="SH3_retrovirus"/>
</dbReference>
<evidence type="ECO:0000256" key="2">
    <source>
        <dbReference type="ARBA" id="ARBA00022692"/>
    </source>
</evidence>
<dbReference type="InterPro" id="IPR043502">
    <property type="entry name" value="DNA/RNA_pol_sf"/>
</dbReference>
<organism evidence="8 9">
    <name type="scientific">Hibiscus syriacus</name>
    <name type="common">Rose of Sharon</name>
    <dbReference type="NCBI Taxonomy" id="106335"/>
    <lineage>
        <taxon>Eukaryota</taxon>
        <taxon>Viridiplantae</taxon>
        <taxon>Streptophyta</taxon>
        <taxon>Embryophyta</taxon>
        <taxon>Tracheophyta</taxon>
        <taxon>Spermatophyta</taxon>
        <taxon>Magnoliopsida</taxon>
        <taxon>eudicotyledons</taxon>
        <taxon>Gunneridae</taxon>
        <taxon>Pentapetalae</taxon>
        <taxon>rosids</taxon>
        <taxon>malvids</taxon>
        <taxon>Malvales</taxon>
        <taxon>Malvaceae</taxon>
        <taxon>Malvoideae</taxon>
        <taxon>Hibiscus</taxon>
    </lineage>
</organism>
<dbReference type="GO" id="GO:0016020">
    <property type="term" value="C:membrane"/>
    <property type="evidence" value="ECO:0007669"/>
    <property type="project" value="UniProtKB-SubCell"/>
</dbReference>
<keyword evidence="5" id="KW-0175">Coiled coil</keyword>
<dbReference type="PROSITE" id="PS51775">
    <property type="entry name" value="GTD_BINDING"/>
    <property type="match status" value="1"/>
</dbReference>
<accession>A0A6A3CMC6</accession>
<dbReference type="PANTHER" id="PTHR11439:SF467">
    <property type="entry name" value="INTEGRASE CATALYTIC DOMAIN-CONTAINING PROTEIN"/>
    <property type="match status" value="1"/>
</dbReference>
<dbReference type="CDD" id="cd09272">
    <property type="entry name" value="RNase_HI_RT_Ty1"/>
    <property type="match status" value="1"/>
</dbReference>
<name>A0A6A3CMC6_HIBSY</name>
<evidence type="ECO:0000256" key="1">
    <source>
        <dbReference type="ARBA" id="ARBA00004370"/>
    </source>
</evidence>